<organism evidence="5 6">
    <name type="scientific">Arcobacter nitrofigilis (strain ATCC 33309 / DSM 7299 / CCUG 15893 / LMG 7604 / NCTC 12251 / CI)</name>
    <name type="common">Campylobacter nitrofigilis</name>
    <dbReference type="NCBI Taxonomy" id="572480"/>
    <lineage>
        <taxon>Bacteria</taxon>
        <taxon>Pseudomonadati</taxon>
        <taxon>Campylobacterota</taxon>
        <taxon>Epsilonproteobacteria</taxon>
        <taxon>Campylobacterales</taxon>
        <taxon>Arcobacteraceae</taxon>
        <taxon>Arcobacter</taxon>
    </lineage>
</organism>
<feature type="domain" description="RNA-binding S4" evidence="4">
    <location>
        <begin position="1"/>
        <end position="65"/>
    </location>
</feature>
<dbReference type="InterPro" id="IPR004538">
    <property type="entry name" value="Hemolysin_A/TlyA"/>
</dbReference>
<dbReference type="InterPro" id="IPR002877">
    <property type="entry name" value="RNA_MeTrfase_FtsJ_dom"/>
</dbReference>
<protein>
    <submittedName>
        <fullName evidence="5">Hemolysin A</fullName>
    </submittedName>
</protein>
<dbReference type="Gene3D" id="3.10.290.10">
    <property type="entry name" value="RNA-binding S4 domain"/>
    <property type="match status" value="1"/>
</dbReference>
<gene>
    <name evidence="5" type="ordered locus">Arnit_2301</name>
</gene>
<reference evidence="5 6" key="1">
    <citation type="journal article" date="2010" name="Stand. Genomic Sci.">
        <title>Complete genome sequence of Arcobacter nitrofigilis type strain (CI).</title>
        <authorList>
            <person name="Pati A."/>
            <person name="Gronow S."/>
            <person name="Lapidus A."/>
            <person name="Copeland A."/>
            <person name="Glavina Del Rio T."/>
            <person name="Nolan M."/>
            <person name="Lucas S."/>
            <person name="Tice H."/>
            <person name="Cheng J.F."/>
            <person name="Han C."/>
            <person name="Chertkov O."/>
            <person name="Bruce D."/>
            <person name="Tapia R."/>
            <person name="Goodwin L."/>
            <person name="Pitluck S."/>
            <person name="Liolios K."/>
            <person name="Ivanova N."/>
            <person name="Mavromatis K."/>
            <person name="Chen A."/>
            <person name="Palaniappan K."/>
            <person name="Land M."/>
            <person name="Hauser L."/>
            <person name="Chang Y.J."/>
            <person name="Jeffries C.D."/>
            <person name="Detter J.C."/>
            <person name="Rohde M."/>
            <person name="Goker M."/>
            <person name="Bristow J."/>
            <person name="Eisen J.A."/>
            <person name="Markowitz V."/>
            <person name="Hugenholtz P."/>
            <person name="Klenk H.P."/>
            <person name="Kyrpides N.C."/>
        </authorList>
    </citation>
    <scope>NUCLEOTIDE SEQUENCE [LARGE SCALE GENOMIC DNA]</scope>
    <source>
        <strain evidence="6">ATCC 33309 / DSM 7299 / CCUG 15893 / LMG 7604 / NCTC 12251 / CI</strain>
    </source>
</reference>
<dbReference type="Pfam" id="PF01479">
    <property type="entry name" value="S4"/>
    <property type="match status" value="1"/>
</dbReference>
<evidence type="ECO:0000256" key="2">
    <source>
        <dbReference type="ARBA" id="ARBA00029460"/>
    </source>
</evidence>
<dbReference type="InterPro" id="IPR036986">
    <property type="entry name" value="S4_RNA-bd_sf"/>
</dbReference>
<dbReference type="Gene3D" id="3.40.50.150">
    <property type="entry name" value="Vaccinia Virus protein VP39"/>
    <property type="match status" value="1"/>
</dbReference>
<keyword evidence="6" id="KW-1185">Reference proteome</keyword>
<sequence length="240" mass="27527">MRLDLFLTKAFDIQSRNKAHELIKANKIKIDGAIITKPSFNVEETHKVEILEDTFYVSRAAYKLKYFLDEIDLDLNDLTALDIGSSTGGFTQILLENGVKSVTCVDVGSNQLHEKIKHNKKIEFYENCDIRDFKSDKAFDIVTCDVSFISLHNIIDDINRLSTKNIIVLFKPQFEVGTNVKRDKKGMVKDKDAIDLARRKFLGVTVLLNWKLIKSSKSKLEGKDGNIEELFYFKKIEVEK</sequence>
<name>D5V0Z0_ARCNC</name>
<evidence type="ECO:0000313" key="5">
    <source>
        <dbReference type="EMBL" id="ADG93952.1"/>
    </source>
</evidence>
<dbReference type="RefSeq" id="WP_013136097.1">
    <property type="nucleotide sequence ID" value="NC_014166.1"/>
</dbReference>
<dbReference type="GO" id="GO:0032259">
    <property type="term" value="P:methylation"/>
    <property type="evidence" value="ECO:0007669"/>
    <property type="project" value="InterPro"/>
</dbReference>
<dbReference type="CDD" id="cd02440">
    <property type="entry name" value="AdoMet_MTases"/>
    <property type="match status" value="1"/>
</dbReference>
<dbReference type="GO" id="GO:0003723">
    <property type="term" value="F:RNA binding"/>
    <property type="evidence" value="ECO:0007669"/>
    <property type="project" value="UniProtKB-KW"/>
</dbReference>
<dbReference type="EMBL" id="CP001999">
    <property type="protein sequence ID" value="ADG93952.1"/>
    <property type="molecule type" value="Genomic_DNA"/>
</dbReference>
<dbReference type="PANTHER" id="PTHR32319">
    <property type="entry name" value="BACTERIAL HEMOLYSIN-LIKE PROTEIN"/>
    <property type="match status" value="1"/>
</dbReference>
<comment type="similarity">
    <text evidence="2">Belongs to the TlyA family.</text>
</comment>
<evidence type="ECO:0000259" key="4">
    <source>
        <dbReference type="SMART" id="SM00363"/>
    </source>
</evidence>
<dbReference type="InterPro" id="IPR002942">
    <property type="entry name" value="S4_RNA-bd"/>
</dbReference>
<dbReference type="HOGENOM" id="CLU_058015_1_0_7"/>
<evidence type="ECO:0000256" key="1">
    <source>
        <dbReference type="ARBA" id="ARBA00022884"/>
    </source>
</evidence>
<dbReference type="PANTHER" id="PTHR32319:SF0">
    <property type="entry name" value="BACTERIAL HEMOLYSIN-LIKE PROTEIN"/>
    <property type="match status" value="1"/>
</dbReference>
<evidence type="ECO:0000256" key="3">
    <source>
        <dbReference type="PROSITE-ProRule" id="PRU00182"/>
    </source>
</evidence>
<dbReference type="AlphaFoldDB" id="D5V0Z0"/>
<keyword evidence="1 3" id="KW-0694">RNA-binding</keyword>
<dbReference type="Proteomes" id="UP000000939">
    <property type="component" value="Chromosome"/>
</dbReference>
<dbReference type="eggNOG" id="COG1189">
    <property type="taxonomic scope" value="Bacteria"/>
</dbReference>
<dbReference type="InterPro" id="IPR029063">
    <property type="entry name" value="SAM-dependent_MTases_sf"/>
</dbReference>
<dbReference type="SUPFAM" id="SSF53335">
    <property type="entry name" value="S-adenosyl-L-methionine-dependent methyltransferases"/>
    <property type="match status" value="1"/>
</dbReference>
<dbReference type="SUPFAM" id="SSF55174">
    <property type="entry name" value="Alpha-L RNA-binding motif"/>
    <property type="match status" value="1"/>
</dbReference>
<dbReference type="PROSITE" id="PS50889">
    <property type="entry name" value="S4"/>
    <property type="match status" value="1"/>
</dbReference>
<dbReference type="KEGG" id="ant:Arnit_2301"/>
<dbReference type="SMART" id="SM00363">
    <property type="entry name" value="S4"/>
    <property type="match status" value="1"/>
</dbReference>
<dbReference type="Pfam" id="PF01728">
    <property type="entry name" value="FtsJ"/>
    <property type="match status" value="1"/>
</dbReference>
<dbReference type="STRING" id="572480.Arnit_2301"/>
<accession>D5V0Z0</accession>
<dbReference type="NCBIfam" id="TIGR00478">
    <property type="entry name" value="tly"/>
    <property type="match status" value="1"/>
</dbReference>
<evidence type="ECO:0000313" key="6">
    <source>
        <dbReference type="Proteomes" id="UP000000939"/>
    </source>
</evidence>
<dbReference type="InterPro" id="IPR047048">
    <property type="entry name" value="TlyA"/>
</dbReference>
<dbReference type="CDD" id="cd00165">
    <property type="entry name" value="S4"/>
    <property type="match status" value="1"/>
</dbReference>
<proteinExistence type="inferred from homology"/>
<dbReference type="GO" id="GO:0008168">
    <property type="term" value="F:methyltransferase activity"/>
    <property type="evidence" value="ECO:0007669"/>
    <property type="project" value="InterPro"/>
</dbReference>
<dbReference type="OrthoDB" id="9784736at2"/>